<dbReference type="InterPro" id="IPR027417">
    <property type="entry name" value="P-loop_NTPase"/>
</dbReference>
<evidence type="ECO:0000313" key="11">
    <source>
        <dbReference type="Proteomes" id="UP000602198"/>
    </source>
</evidence>
<dbReference type="EMBL" id="JAERRJ010000002">
    <property type="protein sequence ID" value="MBL1074072.1"/>
    <property type="molecule type" value="Genomic_DNA"/>
</dbReference>
<dbReference type="InterPro" id="IPR003856">
    <property type="entry name" value="LPS_length_determ_N"/>
</dbReference>
<evidence type="ECO:0000259" key="9">
    <source>
        <dbReference type="Pfam" id="PF02706"/>
    </source>
</evidence>
<comment type="caution">
    <text evidence="10">The sequence shown here is derived from an EMBL/GenBank/DDBJ whole genome shotgun (WGS) entry which is preliminary data.</text>
</comment>
<dbReference type="PANTHER" id="PTHR32309:SF13">
    <property type="entry name" value="FERRIC ENTEROBACTIN TRANSPORT PROTEIN FEPE"/>
    <property type="match status" value="1"/>
</dbReference>
<feature type="domain" description="Polysaccharide chain length determinant N-terminal" evidence="9">
    <location>
        <begin position="9"/>
        <end position="65"/>
    </location>
</feature>
<name>A0ABS1M078_9NOCA</name>
<accession>A0ABS1M078</accession>
<dbReference type="Proteomes" id="UP000602198">
    <property type="component" value="Unassembled WGS sequence"/>
</dbReference>
<protein>
    <recommendedName>
        <fullName evidence="9">Polysaccharide chain length determinant N-terminal domain-containing protein</fullName>
    </recommendedName>
</protein>
<evidence type="ECO:0000256" key="4">
    <source>
        <dbReference type="ARBA" id="ARBA00022692"/>
    </source>
</evidence>
<dbReference type="SUPFAM" id="SSF52540">
    <property type="entry name" value="P-loop containing nucleoside triphosphate hydrolases"/>
    <property type="match status" value="1"/>
</dbReference>
<evidence type="ECO:0000256" key="1">
    <source>
        <dbReference type="ARBA" id="ARBA00004651"/>
    </source>
</evidence>
<feature type="transmembrane region" description="Helical" evidence="8">
    <location>
        <begin position="197"/>
        <end position="221"/>
    </location>
</feature>
<keyword evidence="5 8" id="KW-1133">Transmembrane helix</keyword>
<gene>
    <name evidence="10" type="ORF">JK358_06655</name>
</gene>
<comment type="similarity">
    <text evidence="2">Belongs to the CpsC/CapA family.</text>
</comment>
<evidence type="ECO:0000256" key="7">
    <source>
        <dbReference type="SAM" id="MobiDB-lite"/>
    </source>
</evidence>
<feature type="region of interest" description="Disordered" evidence="7">
    <location>
        <begin position="440"/>
        <end position="468"/>
    </location>
</feature>
<keyword evidence="3" id="KW-1003">Cell membrane</keyword>
<keyword evidence="4 8" id="KW-0812">Transmembrane</keyword>
<keyword evidence="11" id="KW-1185">Reference proteome</keyword>
<proteinExistence type="inferred from homology"/>
<evidence type="ECO:0000313" key="10">
    <source>
        <dbReference type="EMBL" id="MBL1074072.1"/>
    </source>
</evidence>
<feature type="compositionally biased region" description="Basic and acidic residues" evidence="7">
    <location>
        <begin position="454"/>
        <end position="468"/>
    </location>
</feature>
<keyword evidence="6 8" id="KW-0472">Membrane</keyword>
<evidence type="ECO:0000256" key="8">
    <source>
        <dbReference type="SAM" id="Phobius"/>
    </source>
</evidence>
<evidence type="ECO:0000256" key="5">
    <source>
        <dbReference type="ARBA" id="ARBA00022989"/>
    </source>
</evidence>
<dbReference type="PANTHER" id="PTHR32309">
    <property type="entry name" value="TYROSINE-PROTEIN KINASE"/>
    <property type="match status" value="1"/>
</dbReference>
<reference evidence="10 11" key="1">
    <citation type="submission" date="2021-01" db="EMBL/GenBank/DDBJ databases">
        <title>WGS of actinomycetes isolated from Thailand.</title>
        <authorList>
            <person name="Thawai C."/>
        </authorList>
    </citation>
    <scope>NUCLEOTIDE SEQUENCE [LARGE SCALE GENOMIC DNA]</scope>
    <source>
        <strain evidence="10 11">LPG 2</strain>
    </source>
</reference>
<dbReference type="RefSeq" id="WP_201944880.1">
    <property type="nucleotide sequence ID" value="NZ_JAERRJ010000002.1"/>
</dbReference>
<dbReference type="Gene3D" id="3.40.50.300">
    <property type="entry name" value="P-loop containing nucleotide triphosphate hydrolases"/>
    <property type="match status" value="1"/>
</dbReference>
<dbReference type="Pfam" id="PF02706">
    <property type="entry name" value="Wzz"/>
    <property type="match status" value="1"/>
</dbReference>
<evidence type="ECO:0000256" key="3">
    <source>
        <dbReference type="ARBA" id="ARBA00022475"/>
    </source>
</evidence>
<dbReference type="InterPro" id="IPR050445">
    <property type="entry name" value="Bact_polysacc_biosynth/exp"/>
</dbReference>
<sequence>MNNATRVHVNRVWRQKWLVLVCTVLGSALGFYLAHGAEPAYTSRVALTVGSPNRAPEQDAVLSVGYAQYFQDPAYQSKLQETEGIPDGASFAARTVASSPILYLEATAASPQTAQAAATKAGTVFRDEINAQLRAAQDAAIAAVRKPFDEVAAANGFVSEVSLTQMQDQINRINADTSNKLIDLQPASEAVRKEPSWIPALLTYGISGLLLGCLLAVAIGVGARRLRTADDVEAKADVAALAVVPAASGKDAAARDRALKQVVTAVGLAAPVTEAAVVVTAPGDSDGVRIVARAIAEERARQGVRVILVHADLRRPHGTGVGELLAGRAEIDAVLTPTRMGNLREVLPGSTGEDPFTALSKERFTRLLTLLHGRADLVVIIAPPVLDAVEAQVLAAASALTVLVFDRGVTKAGDARRAERVLAAVDAKVLGAVLISVEESTGAEPAPRAPARTPRHDDTVVTAARRTE</sequence>
<evidence type="ECO:0000256" key="6">
    <source>
        <dbReference type="ARBA" id="ARBA00023136"/>
    </source>
</evidence>
<feature type="compositionally biased region" description="Low complexity" evidence="7">
    <location>
        <begin position="443"/>
        <end position="452"/>
    </location>
</feature>
<comment type="subcellular location">
    <subcellularLocation>
        <location evidence="1">Cell membrane</location>
        <topology evidence="1">Multi-pass membrane protein</topology>
    </subcellularLocation>
</comment>
<organism evidence="10 11">
    <name type="scientific">Nocardia acididurans</name>
    <dbReference type="NCBI Taxonomy" id="2802282"/>
    <lineage>
        <taxon>Bacteria</taxon>
        <taxon>Bacillati</taxon>
        <taxon>Actinomycetota</taxon>
        <taxon>Actinomycetes</taxon>
        <taxon>Mycobacteriales</taxon>
        <taxon>Nocardiaceae</taxon>
        <taxon>Nocardia</taxon>
    </lineage>
</organism>
<evidence type="ECO:0000256" key="2">
    <source>
        <dbReference type="ARBA" id="ARBA00006683"/>
    </source>
</evidence>